<dbReference type="RefSeq" id="WP_134132441.1">
    <property type="nucleotide sequence ID" value="NZ_SODU01000004.1"/>
</dbReference>
<feature type="transmembrane region" description="Helical" evidence="1">
    <location>
        <begin position="32"/>
        <end position="51"/>
    </location>
</feature>
<organism evidence="2 3">
    <name type="scientific">Kribbella pratensis</name>
    <dbReference type="NCBI Taxonomy" id="2512112"/>
    <lineage>
        <taxon>Bacteria</taxon>
        <taxon>Bacillati</taxon>
        <taxon>Actinomycetota</taxon>
        <taxon>Actinomycetes</taxon>
        <taxon>Propionibacteriales</taxon>
        <taxon>Kribbellaceae</taxon>
        <taxon>Kribbella</taxon>
    </lineage>
</organism>
<proteinExistence type="predicted"/>
<sequence length="242" mass="25555">MRVHRVAWLSFCAVVGVTGAMAALTWDLPTLILLFVLAALTGAAATMVALTPVDDAQVKRQQWPLIVTNTAVSGAGTVAFVGLGSLLGAPMAVLVLALAVVGSPYVARRWIGWLGVHEQLPERRDPDEHMSSAAPAGTMREAELTISAETEAAELSDDALCLAWRASFSALEKAKSPAERSRIIETRRAFLDELERRNPPGVAAWLASGARAAGDPSRFVLGDGAAGSTTIDWDALIQGTDK</sequence>
<keyword evidence="3" id="KW-1185">Reference proteome</keyword>
<keyword evidence="1" id="KW-1133">Transmembrane helix</keyword>
<evidence type="ECO:0000256" key="1">
    <source>
        <dbReference type="SAM" id="Phobius"/>
    </source>
</evidence>
<dbReference type="Proteomes" id="UP000295060">
    <property type="component" value="Unassembled WGS sequence"/>
</dbReference>
<dbReference type="InterPro" id="IPR036259">
    <property type="entry name" value="MFS_trans_sf"/>
</dbReference>
<feature type="transmembrane region" description="Helical" evidence="1">
    <location>
        <begin position="89"/>
        <end position="107"/>
    </location>
</feature>
<evidence type="ECO:0008006" key="4">
    <source>
        <dbReference type="Google" id="ProtNLM"/>
    </source>
</evidence>
<comment type="caution">
    <text evidence="2">The sequence shown here is derived from an EMBL/GenBank/DDBJ whole genome shotgun (WGS) entry which is preliminary data.</text>
</comment>
<evidence type="ECO:0000313" key="2">
    <source>
        <dbReference type="EMBL" id="TDW84310.1"/>
    </source>
</evidence>
<keyword evidence="1" id="KW-0472">Membrane</keyword>
<name>A0ABY2F7P0_9ACTN</name>
<evidence type="ECO:0000313" key="3">
    <source>
        <dbReference type="Proteomes" id="UP000295060"/>
    </source>
</evidence>
<dbReference type="EMBL" id="SODU01000004">
    <property type="protein sequence ID" value="TDW84310.1"/>
    <property type="molecule type" value="Genomic_DNA"/>
</dbReference>
<protein>
    <recommendedName>
        <fullName evidence="4">MFS transporter</fullName>
    </recommendedName>
</protein>
<reference evidence="2 3" key="1">
    <citation type="submission" date="2019-03" db="EMBL/GenBank/DDBJ databases">
        <title>Genomic Encyclopedia of Type Strains, Phase III (KMG-III): the genomes of soil and plant-associated and newly described type strains.</title>
        <authorList>
            <person name="Whitman W."/>
        </authorList>
    </citation>
    <scope>NUCLEOTIDE SEQUENCE [LARGE SCALE GENOMIC DNA]</scope>
    <source>
        <strain evidence="2 3">VKMAc-2574</strain>
    </source>
</reference>
<gene>
    <name evidence="2" type="ORF">EV137_7119</name>
</gene>
<dbReference type="SUPFAM" id="SSF103473">
    <property type="entry name" value="MFS general substrate transporter"/>
    <property type="match status" value="1"/>
</dbReference>
<keyword evidence="1" id="KW-0812">Transmembrane</keyword>
<accession>A0ABY2F7P0</accession>